<dbReference type="InterPro" id="IPR001478">
    <property type="entry name" value="PDZ"/>
</dbReference>
<dbReference type="STRING" id="52904.ENSSMAP00000002234"/>
<dbReference type="SUPFAM" id="SSF50044">
    <property type="entry name" value="SH3-domain"/>
    <property type="match status" value="1"/>
</dbReference>
<dbReference type="SMART" id="SM00228">
    <property type="entry name" value="PDZ"/>
    <property type="match status" value="4"/>
</dbReference>
<evidence type="ECO:0000256" key="4">
    <source>
        <dbReference type="ARBA" id="ARBA00022837"/>
    </source>
</evidence>
<feature type="domain" description="Guanylate kinase-like" evidence="12">
    <location>
        <begin position="2286"/>
        <end position="2416"/>
    </location>
</feature>
<keyword evidence="2 7" id="KW-0728">SH3 domain</keyword>
<dbReference type="SUPFAM" id="SSF52540">
    <property type="entry name" value="P-loop containing nucleoside triphosphate hydrolases"/>
    <property type="match status" value="1"/>
</dbReference>
<dbReference type="InterPro" id="IPR006907">
    <property type="entry name" value="DLG5_N"/>
</dbReference>
<dbReference type="PROSITE" id="PS50106">
    <property type="entry name" value="PDZ"/>
    <property type="match status" value="4"/>
</dbReference>
<dbReference type="InterPro" id="IPR001464">
    <property type="entry name" value="Annexin"/>
</dbReference>
<feature type="domain" description="PDZ" evidence="13">
    <location>
        <begin position="2013"/>
        <end position="2093"/>
    </location>
</feature>
<keyword evidence="16" id="KW-1185">Reference proteome</keyword>
<dbReference type="PROSITE" id="PS51897">
    <property type="entry name" value="ANNEXIN_2"/>
    <property type="match status" value="4"/>
</dbReference>
<evidence type="ECO:0000256" key="6">
    <source>
        <dbReference type="ARBA" id="ARBA00023302"/>
    </source>
</evidence>
<feature type="coiled-coil region" evidence="9">
    <location>
        <begin position="752"/>
        <end position="793"/>
    </location>
</feature>
<dbReference type="GO" id="GO:0005509">
    <property type="term" value="F:calcium ion binding"/>
    <property type="evidence" value="ECO:0007669"/>
    <property type="project" value="InterPro"/>
</dbReference>
<dbReference type="Pfam" id="PF04822">
    <property type="entry name" value="Takusan"/>
    <property type="match status" value="1"/>
</dbReference>
<evidence type="ECO:0000256" key="3">
    <source>
        <dbReference type="ARBA" id="ARBA00022737"/>
    </source>
</evidence>
<dbReference type="SUPFAM" id="SSF50156">
    <property type="entry name" value="PDZ domain-like"/>
    <property type="match status" value="4"/>
</dbReference>
<dbReference type="CDD" id="cd06766">
    <property type="entry name" value="PDZ4_DLG5-like"/>
    <property type="match status" value="1"/>
</dbReference>
<feature type="region of interest" description="Disordered" evidence="10">
    <location>
        <begin position="100"/>
        <end position="155"/>
    </location>
</feature>
<feature type="region of interest" description="Disordered" evidence="10">
    <location>
        <begin position="1429"/>
        <end position="1460"/>
    </location>
</feature>
<organism evidence="15 16">
    <name type="scientific">Scophthalmus maximus</name>
    <name type="common">Turbot</name>
    <name type="synonym">Psetta maxima</name>
    <dbReference type="NCBI Taxonomy" id="52904"/>
    <lineage>
        <taxon>Eukaryota</taxon>
        <taxon>Metazoa</taxon>
        <taxon>Chordata</taxon>
        <taxon>Craniata</taxon>
        <taxon>Vertebrata</taxon>
        <taxon>Euteleostomi</taxon>
        <taxon>Actinopterygii</taxon>
        <taxon>Neopterygii</taxon>
        <taxon>Teleostei</taxon>
        <taxon>Neoteleostei</taxon>
        <taxon>Acanthomorphata</taxon>
        <taxon>Carangaria</taxon>
        <taxon>Pleuronectiformes</taxon>
        <taxon>Pleuronectoidei</taxon>
        <taxon>Scophthalmidae</taxon>
        <taxon>Scophthalmus</taxon>
    </lineage>
</organism>
<dbReference type="Gene3D" id="1.10.533.10">
    <property type="entry name" value="Death Domain, Fas"/>
    <property type="match status" value="1"/>
</dbReference>
<dbReference type="Pfam" id="PF00625">
    <property type="entry name" value="Guanylate_kin"/>
    <property type="match status" value="1"/>
</dbReference>
<dbReference type="CDD" id="cd06764">
    <property type="entry name" value="PDZ1_DLG5-like"/>
    <property type="match status" value="1"/>
</dbReference>
<dbReference type="InterPro" id="IPR008144">
    <property type="entry name" value="Guanylate_kin-like_dom"/>
</dbReference>
<dbReference type="PROSITE" id="PS50209">
    <property type="entry name" value="CARD"/>
    <property type="match status" value="1"/>
</dbReference>
<dbReference type="Proteomes" id="UP000246464">
    <property type="component" value="Chromosome 18"/>
</dbReference>
<keyword evidence="4 8" id="KW-0106">Calcium</keyword>
<feature type="domain" description="PDZ" evidence="13">
    <location>
        <begin position="1853"/>
        <end position="1932"/>
    </location>
</feature>
<dbReference type="SUPFAM" id="SSF47986">
    <property type="entry name" value="DEATH domain"/>
    <property type="match status" value="1"/>
</dbReference>
<feature type="compositionally biased region" description="Low complexity" evidence="10">
    <location>
        <begin position="28"/>
        <end position="83"/>
    </location>
</feature>
<evidence type="ECO:0000256" key="7">
    <source>
        <dbReference type="PROSITE-ProRule" id="PRU00192"/>
    </source>
</evidence>
<dbReference type="Gene3D" id="3.40.50.300">
    <property type="entry name" value="P-loop containing nucleotide triphosphate hydrolases"/>
    <property type="match status" value="1"/>
</dbReference>
<feature type="coiled-coil region" evidence="9">
    <location>
        <begin position="817"/>
        <end position="924"/>
    </location>
</feature>
<comment type="domain">
    <text evidence="8">A pair of annexin repeats may form one binding site for calcium and phospholipid.</text>
</comment>
<proteinExistence type="inferred from homology"/>
<evidence type="ECO:0000313" key="15">
    <source>
        <dbReference type="EMBL" id="AWP17819.1"/>
    </source>
</evidence>
<dbReference type="GO" id="GO:0042981">
    <property type="term" value="P:regulation of apoptotic process"/>
    <property type="evidence" value="ECO:0007669"/>
    <property type="project" value="InterPro"/>
</dbReference>
<feature type="coiled-coil region" evidence="9">
    <location>
        <begin position="953"/>
        <end position="1113"/>
    </location>
</feature>
<feature type="domain" description="CARD" evidence="14">
    <location>
        <begin position="516"/>
        <end position="607"/>
    </location>
</feature>
<dbReference type="Gene3D" id="2.30.30.40">
    <property type="entry name" value="SH3 Domains"/>
    <property type="match status" value="1"/>
</dbReference>
<gene>
    <name evidence="15" type="ORF">SMAX5B_017378</name>
</gene>
<dbReference type="FunFam" id="2.30.42.10:FF:000152">
    <property type="entry name" value="disks large homolog 5 isoform X1"/>
    <property type="match status" value="1"/>
</dbReference>
<feature type="compositionally biased region" description="Polar residues" evidence="10">
    <location>
        <begin position="1982"/>
        <end position="1998"/>
    </location>
</feature>
<evidence type="ECO:0000256" key="2">
    <source>
        <dbReference type="ARBA" id="ARBA00022443"/>
    </source>
</evidence>
<dbReference type="InterPro" id="IPR027417">
    <property type="entry name" value="P-loop_NTPase"/>
</dbReference>
<dbReference type="EMBL" id="CP026260">
    <property type="protein sequence ID" value="AWP17819.1"/>
    <property type="molecule type" value="Genomic_DNA"/>
</dbReference>
<feature type="region of interest" description="Disordered" evidence="10">
    <location>
        <begin position="1376"/>
        <end position="1417"/>
    </location>
</feature>
<feature type="compositionally biased region" description="Polar residues" evidence="10">
    <location>
        <begin position="1568"/>
        <end position="1577"/>
    </location>
</feature>
<comment type="similarity">
    <text evidence="1 8">Belongs to the annexin family.</text>
</comment>
<feature type="compositionally biased region" description="Low complexity" evidence="10">
    <location>
        <begin position="1"/>
        <end position="20"/>
    </location>
</feature>
<keyword evidence="6 8" id="KW-0111">Calcium/phospholipid-binding</keyword>
<dbReference type="Pfam" id="PF00191">
    <property type="entry name" value="Annexin"/>
    <property type="match status" value="4"/>
</dbReference>
<dbReference type="Gene3D" id="2.30.42.10">
    <property type="match status" value="4"/>
</dbReference>
<dbReference type="GO" id="GO:0005544">
    <property type="term" value="F:calcium-dependent phospholipid binding"/>
    <property type="evidence" value="ECO:0007669"/>
    <property type="project" value="UniProtKB-KW"/>
</dbReference>
<dbReference type="SMART" id="SM00072">
    <property type="entry name" value="GuKc"/>
    <property type="match status" value="1"/>
</dbReference>
<dbReference type="FunFam" id="1.10.220.10:FF:000003">
    <property type="entry name" value="Annexin"/>
    <property type="match status" value="1"/>
</dbReference>
<dbReference type="CDD" id="cd11860">
    <property type="entry name" value="SH3_DLG5"/>
    <property type="match status" value="1"/>
</dbReference>
<keyword evidence="5 8" id="KW-0041">Annexin</keyword>
<dbReference type="Pfam" id="PF00619">
    <property type="entry name" value="CARD"/>
    <property type="match status" value="1"/>
</dbReference>
<dbReference type="InterPro" id="IPR001315">
    <property type="entry name" value="CARD"/>
</dbReference>
<feature type="compositionally biased region" description="Polar residues" evidence="10">
    <location>
        <begin position="1542"/>
        <end position="1551"/>
    </location>
</feature>
<dbReference type="PANTHER" id="PTHR46360:SF1">
    <property type="entry name" value="DISKS LARGE HOMOLOG 5"/>
    <property type="match status" value="1"/>
</dbReference>
<evidence type="ECO:0000256" key="5">
    <source>
        <dbReference type="ARBA" id="ARBA00023216"/>
    </source>
</evidence>
<feature type="compositionally biased region" description="Polar residues" evidence="10">
    <location>
        <begin position="1938"/>
        <end position="1973"/>
    </location>
</feature>
<evidence type="ECO:0000256" key="1">
    <source>
        <dbReference type="ARBA" id="ARBA00007831"/>
    </source>
</evidence>
<feature type="region of interest" description="Disordered" evidence="10">
    <location>
        <begin position="616"/>
        <end position="649"/>
    </location>
</feature>
<dbReference type="InterPro" id="IPR036034">
    <property type="entry name" value="PDZ_sf"/>
</dbReference>
<dbReference type="PROSITE" id="PS00223">
    <property type="entry name" value="ANNEXIN_1"/>
    <property type="match status" value="3"/>
</dbReference>
<feature type="compositionally biased region" description="Gly residues" evidence="10">
    <location>
        <begin position="126"/>
        <end position="149"/>
    </location>
</feature>
<evidence type="ECO:0000256" key="9">
    <source>
        <dbReference type="SAM" id="Coils"/>
    </source>
</evidence>
<feature type="compositionally biased region" description="Polar residues" evidence="10">
    <location>
        <begin position="1436"/>
        <end position="1452"/>
    </location>
</feature>
<evidence type="ECO:0000259" key="14">
    <source>
        <dbReference type="PROSITE" id="PS50209"/>
    </source>
</evidence>
<dbReference type="FunFam" id="1.10.220.10:FF:000004">
    <property type="entry name" value="Annexin"/>
    <property type="match status" value="1"/>
</dbReference>
<dbReference type="GO" id="GO:0035331">
    <property type="term" value="P:negative regulation of hippo signaling"/>
    <property type="evidence" value="ECO:0007669"/>
    <property type="project" value="TreeGrafter"/>
</dbReference>
<dbReference type="SUPFAM" id="SSF47874">
    <property type="entry name" value="Annexin"/>
    <property type="match status" value="1"/>
</dbReference>
<name>A0A2U9CPP2_SCOMX</name>
<dbReference type="Gene3D" id="1.10.220.10">
    <property type="entry name" value="Annexin"/>
    <property type="match status" value="4"/>
</dbReference>
<dbReference type="SMART" id="SM00335">
    <property type="entry name" value="ANX"/>
    <property type="match status" value="4"/>
</dbReference>
<evidence type="ECO:0000259" key="12">
    <source>
        <dbReference type="PROSITE" id="PS50052"/>
    </source>
</evidence>
<dbReference type="PROSITE" id="PS50052">
    <property type="entry name" value="GUANYLATE_KINASE_2"/>
    <property type="match status" value="1"/>
</dbReference>
<dbReference type="FunFam" id="2.30.30.40:FF:000130">
    <property type="entry name" value="Discs large 5, isoform A"/>
    <property type="match status" value="1"/>
</dbReference>
<feature type="compositionally biased region" description="Polar residues" evidence="10">
    <location>
        <begin position="1786"/>
        <end position="1801"/>
    </location>
</feature>
<dbReference type="Pfam" id="PF00595">
    <property type="entry name" value="PDZ"/>
    <property type="match status" value="4"/>
</dbReference>
<dbReference type="InterPro" id="IPR035537">
    <property type="entry name" value="DLG5_SH3"/>
</dbReference>
<dbReference type="InterPro" id="IPR036028">
    <property type="entry name" value="SH3-like_dom_sf"/>
</dbReference>
<dbReference type="Pfam" id="PF16610">
    <property type="entry name" value="dbPDZ_assoc"/>
    <property type="match status" value="1"/>
</dbReference>
<dbReference type="CDD" id="cd01671">
    <property type="entry name" value="CARD"/>
    <property type="match status" value="1"/>
</dbReference>
<feature type="compositionally biased region" description="Basic and acidic residues" evidence="10">
    <location>
        <begin position="1734"/>
        <end position="1744"/>
    </location>
</feature>
<dbReference type="FunFam" id="1.10.220.10:FF:000002">
    <property type="entry name" value="Annexin"/>
    <property type="match status" value="1"/>
</dbReference>
<evidence type="ECO:0000259" key="11">
    <source>
        <dbReference type="PROSITE" id="PS50002"/>
    </source>
</evidence>
<dbReference type="InterPro" id="IPR011029">
    <property type="entry name" value="DEATH-like_dom_sf"/>
</dbReference>
<dbReference type="InterPro" id="IPR008145">
    <property type="entry name" value="GK/Ca_channel_bsu"/>
</dbReference>
<accession>A0A2U9CPP2</accession>
<feature type="compositionally biased region" description="Low complexity" evidence="10">
    <location>
        <begin position="100"/>
        <end position="111"/>
    </location>
</feature>
<feature type="compositionally biased region" description="Basic and acidic residues" evidence="10">
    <location>
        <begin position="1839"/>
        <end position="1852"/>
    </location>
</feature>
<feature type="compositionally biased region" description="Polar residues" evidence="10">
    <location>
        <begin position="1750"/>
        <end position="1759"/>
    </location>
</feature>
<evidence type="ECO:0000259" key="13">
    <source>
        <dbReference type="PROSITE" id="PS50106"/>
    </source>
</evidence>
<dbReference type="InterPro" id="IPR037104">
    <property type="entry name" value="Annexin_sf"/>
</dbReference>
<feature type="compositionally biased region" description="Polar residues" evidence="10">
    <location>
        <begin position="1505"/>
        <end position="1524"/>
    </location>
</feature>
<keyword evidence="9" id="KW-0175">Coiled coil</keyword>
<protein>
    <recommendedName>
        <fullName evidence="8">Annexin</fullName>
    </recommendedName>
</protein>
<evidence type="ECO:0000313" key="16">
    <source>
        <dbReference type="Proteomes" id="UP000246464"/>
    </source>
</evidence>
<feature type="region of interest" description="Disordered" evidence="10">
    <location>
        <begin position="1707"/>
        <end position="1761"/>
    </location>
</feature>
<dbReference type="PANTHER" id="PTHR46360">
    <property type="entry name" value="DISKS LARGE HOMOLOG 5"/>
    <property type="match status" value="1"/>
</dbReference>
<feature type="region of interest" description="Disordered" evidence="10">
    <location>
        <begin position="1497"/>
        <end position="1584"/>
    </location>
</feature>
<dbReference type="SMART" id="SM00326">
    <property type="entry name" value="SH3"/>
    <property type="match status" value="1"/>
</dbReference>
<keyword evidence="3 8" id="KW-0677">Repeat</keyword>
<dbReference type="InterPro" id="IPR018252">
    <property type="entry name" value="Annexin_repeat_CS"/>
</dbReference>
<feature type="domain" description="PDZ" evidence="13">
    <location>
        <begin position="1218"/>
        <end position="1309"/>
    </location>
</feature>
<feature type="domain" description="SH3" evidence="11">
    <location>
        <begin position="2104"/>
        <end position="2172"/>
    </location>
</feature>
<evidence type="ECO:0000256" key="10">
    <source>
        <dbReference type="SAM" id="MobiDB-lite"/>
    </source>
</evidence>
<feature type="compositionally biased region" description="Low complexity" evidence="10">
    <location>
        <begin position="621"/>
        <end position="637"/>
    </location>
</feature>
<dbReference type="InterPro" id="IPR018502">
    <property type="entry name" value="Annexin_repeat"/>
</dbReference>
<dbReference type="GO" id="GO:0005886">
    <property type="term" value="C:plasma membrane"/>
    <property type="evidence" value="ECO:0007669"/>
    <property type="project" value="TreeGrafter"/>
</dbReference>
<dbReference type="PROSITE" id="PS50002">
    <property type="entry name" value="SH3"/>
    <property type="match status" value="1"/>
</dbReference>
<feature type="region of interest" description="Disordered" evidence="10">
    <location>
        <begin position="1782"/>
        <end position="1852"/>
    </location>
</feature>
<feature type="region of interest" description="Disordered" evidence="10">
    <location>
        <begin position="1"/>
        <end position="83"/>
    </location>
</feature>
<dbReference type="PRINTS" id="PR00196">
    <property type="entry name" value="ANNEXIN"/>
</dbReference>
<feature type="compositionally biased region" description="Low complexity" evidence="10">
    <location>
        <begin position="1394"/>
        <end position="1406"/>
    </location>
</feature>
<dbReference type="InterPro" id="IPR001452">
    <property type="entry name" value="SH3_domain"/>
</dbReference>
<sequence>MSYPGYPPQSGGYPPQAGGYPPQPGAYPPQAGGYPPQAGGYPPQAGGYPPQAGGYPPQAGGYPPQAGGYPPQAGGYPPAAGGYPPAAGGYPAQSGGYPAQAGGFPPQAGGYPPQPGAGGFPSMPPAGGGWGAAPGGYGAPGGAQQGYPGGPAPGQPMPNYPGAPAMNPSMPGYGSGAPSNSLAPAVPKGYRGSIKDFPGADPLRDVEVLRKAMKGFGTDENAIIELLGIRTSKQRVPMVAAYKTTYGKDLFHDLKSELTGNFEQLVIAMMMSPSHFDASELREAIKGAGTDEACLIEILSSRSNAEIREITRIYKADYGKSLEDAINSDTSGHFRRLLVSLSQGNRDERETVDISLAKQDAQKLYAAGENKVGTDESQFNAILCARSKPHLRAVFQEYQHMCGRDLEKSICREMSGHVEDGMVAVVKCIKNTPAYFAERLYKAMQGAGTKDRTLIRIMVTRSETDMLDIRKEYVKTYGKSLYNHISGDTSGDYKKMLLKLCGEEEEEEEEEGEEEMEPEHKELLEKCYQHLVESMTDADRVVDALARGGTLSPTERFELGHQCASNADRVDLLLKTLLGKERDHFAEFCSALEEAHPHLHSALLSGVGPVDRTTGSTYSVLSTMPSDSESSSSLSSLGTPAQASSPPPAHMDIHPVNEKMETVLFQLRHVTRERDELRKRLALSSPGTTFDDCRPNSKAGHDYERLKLQCMKAMADLQSLQNQHSTTLKRCEEAVKKADFYHTLHGRLASEHAQQKDELEAVRQDNIQLVREHNHLKQACEELRRLHDDDQREVADMKMLHQQVMRDGSPDVLNKLYDTAVDKLEAVKGDYEALRKRYNENTASHNADLSRLDQAEEENHRLQKQLDMLLKQRDAAIHYQQQYSSSIRRFDSTQQELSKAATQNKELQREMERLQSEATRLKTQQLKAAKDSEKYKEERDSVISEYRLIMSERDQVIKEVDRLQTGLEMAEAKLKNTSSQRRVANEELEALRQKQDSATIDMERANKEIEILRKQYEAISQELKEALQEAEVAKCRRDWAFQERDKIVAERESIRTLCDNLRRERDRAVSDLADALRNLDDMRKQKNDAARELKELKEKVEDQLEEEARFRQLMAHSSHDSAIDTDSMEWETEVVEFEKHRDMDLKALGFDIAEGVNDPYLPGDCGIFVSKVDKGSIAEGRLRVNDWLLKINDVDLTNKDRKQVIKAVLSGEGVINMVVRRRKSLGGRIVTPIQINLAGHKESGIGLESGVFVATVAPGSPAARDCALTVGDRLLAINGIALDNTSLSECESLLRNCHDSLSISLMKFLPQSCSGQSLFESLKDSEKSSRLQSCEVHTRNCRNSKHNCSKHNCSTQTDVCSCDSGGRGEVCKDAGDSLDNSSSSSAHSHHKPFSDSSVHSRSLSTSHTPSDPHPDFCYRRQEIHHRPFTFAPVPSDCSSPQTAVERVQSSPAKPSGGTWPKVIAGASITEYAQLSIYKKPKQRKSIFEVNAFRRPDVPPKLDYMSVSQLPKHSPQSSISESAQNPPTPPARSDSFRFKHRQQNSSASDSTITTGTPPASPAQATSPQNDGQAGNQFYYTDAPPGETKIAVKKPAEEEGRRHRAEGQIKRRYRPKSAPALRRNVTPLHIPVPMQVQSFSNDEYSPEPVDLLRFSPMRTNRYSMSFAPPSYSSIAAHAAQRGLAPCPAVTAVMRNPVYTAWSHEIQGNNCPPAPSSGVHPHSHTSPQHQGRLSLDLSHKRTAESTDMKCSQPPHSTNSLPSSARLGSLSTLQFRAERIKILPIRYPRSTGSDRGSLTHSECSSPTPPMSPVNLETSSFTSSQSQSSISTQPRISVSPAPIGDRRKDGPYLEEPRNVTVQKGAEPLGISIVSGENGGVFVSKVTAGSIAHQARLAYGDQLLEFNGINLRNANEQQARLVIGQQCDTVTILAQYNPHMFQLGNHSRSGSRMESISNQPTPQGSGATTPDNPSTPDTLSEQDEGTVTPPSKHTSPATSPNNSFRIPGSGSRRATEPRLVRLKRIQVELGVQICGGNLYGVFVESLDDDSPAKSPGGLLPGDLLVEYNGISMKNKTKEEAYLEMLKPAETLTFKVQNYIDNLDAIKESPGDGFFIRALYERVGEVEQELSFKKDDILFVEDTLPNGNFGYWMAWHLDENAQKLEKGQIPSKYMMDQEFCRRHCTADMKDDNGTNKTLSAAARRSFFRRRLKHKRSGSKDGKDLMALDAISTDSLPITEDGGNLMYQRVQKVECSFPRPVLILGPLVEASKEMLVKEISEKFCRCLPEIMKASQQAIERGVKDCVFIDYKRRSGHFDVTTVASIKEITEKDCHCLLDIAPHAIERLHSVHIYPIVIFIRYKNAKQIKEQKDPLYLRDKLSQKHSKEQFEAAQKVEQEYSRFFTGVVQGGSVSYICTQIMTIVEQEQSKVLWIPDGAP</sequence>
<dbReference type="InterPro" id="IPR053004">
    <property type="entry name" value="MAGUK_Signaling_Regulators"/>
</dbReference>
<dbReference type="CDD" id="cd06765">
    <property type="entry name" value="PDZ2_DLG5-like"/>
    <property type="match status" value="1"/>
</dbReference>
<feature type="compositionally biased region" description="Low complexity" evidence="10">
    <location>
        <begin position="1813"/>
        <end position="1828"/>
    </location>
</feature>
<dbReference type="FunFam" id="1.10.220.10:FF:000001">
    <property type="entry name" value="Annexin"/>
    <property type="match status" value="1"/>
</dbReference>
<evidence type="ECO:0000256" key="8">
    <source>
        <dbReference type="RuleBase" id="RU003540"/>
    </source>
</evidence>
<reference evidence="15 16" key="1">
    <citation type="submission" date="2017-12" db="EMBL/GenBank/DDBJ databases">
        <title>Integrating genomic resources of turbot (Scophthalmus maximus) in depth evaluation of genetic and physical mapping variation across individuals.</title>
        <authorList>
            <person name="Martinez P."/>
        </authorList>
    </citation>
    <scope>NUCLEOTIDE SEQUENCE [LARGE SCALE GENOMIC DNA]</scope>
</reference>
<feature type="compositionally biased region" description="Low complexity" evidence="10">
    <location>
        <begin position="1552"/>
        <end position="1567"/>
    </location>
</feature>
<dbReference type="CDD" id="cd06767">
    <property type="entry name" value="PDZ3_DLG5-like"/>
    <property type="match status" value="1"/>
</dbReference>
<feature type="region of interest" description="Disordered" evidence="10">
    <location>
        <begin position="1937"/>
        <end position="2009"/>
    </location>
</feature>
<dbReference type="PRINTS" id="PR01871">
    <property type="entry name" value="ANNEXINVII"/>
</dbReference>
<feature type="domain" description="PDZ" evidence="13">
    <location>
        <begin position="1134"/>
        <end position="1223"/>
    </location>
</feature>